<sequence length="565" mass="61511">MHLEEDQIYQGGSTPRPEPVVAKDYLARAEEKRAEQRSRIPREWVLSPVPSVESAPDALDFIRTSGLLTTEEFDITETTDIDALVGKLATGQLSSLQVVGAFSKRTALAHQLTNCCTEIFFEEALADATRLDEHLKTTGKPVGPLHGLPVSVKDSVDVTGQDTSIGWVGLTRKPATRDAGITAMLRRLGAVLYVKTNIPQSLMMSDSYNHLFGQCVHPTNRNLISGGSSGGESSIVGARGSPIGVGTDIGGSIRIPASLCGIYGLSPTYARHPYERGGLKQRIIIASAGPMASSLSSIESYMRALPEANPHELDNLVVPMPWRTELCTIQPPGRKLRIGYILDDGIVKPQPPITRAVQKVVDALKAAGHEGKQVFEWDSSSQGYAYDLWKKAVMSDGGMGCKRLCDMSGEPLVEGMLVGTDADLLTTEETHKVMSDIDAYKADYLRRWNDMGVDALITPVTPWVGYKPWTWVKSHQYVGYTTLSNLLDWPGLSIPVTTATREVDGIAPADWTSHQPRNKSDEFNKAQYDIDLVHGAPVGVQIMAGKYADEKCIAVAKVIEELLKA</sequence>
<dbReference type="EMBL" id="JAGSXJ010000002">
    <property type="protein sequence ID" value="KAH6695521.1"/>
    <property type="molecule type" value="Genomic_DNA"/>
</dbReference>
<feature type="binding site" evidence="6">
    <location>
        <begin position="249"/>
        <end position="252"/>
    </location>
    <ligand>
        <name>substrate</name>
    </ligand>
</feature>
<dbReference type="PANTHER" id="PTHR46072:SF1">
    <property type="entry name" value="AMIDASE"/>
    <property type="match status" value="1"/>
</dbReference>
<feature type="region of interest" description="Disordered" evidence="7">
    <location>
        <begin position="1"/>
        <end position="21"/>
    </location>
</feature>
<evidence type="ECO:0000313" key="10">
    <source>
        <dbReference type="Proteomes" id="UP000770015"/>
    </source>
</evidence>
<evidence type="ECO:0000256" key="1">
    <source>
        <dbReference type="ARBA" id="ARBA00001311"/>
    </source>
</evidence>
<dbReference type="AlphaFoldDB" id="A0A9P9AEW9"/>
<organism evidence="9 10">
    <name type="scientific">Plectosphaerella plurivora</name>
    <dbReference type="NCBI Taxonomy" id="936078"/>
    <lineage>
        <taxon>Eukaryota</taxon>
        <taxon>Fungi</taxon>
        <taxon>Dikarya</taxon>
        <taxon>Ascomycota</taxon>
        <taxon>Pezizomycotina</taxon>
        <taxon>Sordariomycetes</taxon>
        <taxon>Hypocreomycetidae</taxon>
        <taxon>Glomerellales</taxon>
        <taxon>Plectosphaerellaceae</taxon>
        <taxon>Plectosphaerella</taxon>
    </lineage>
</organism>
<dbReference type="Proteomes" id="UP000770015">
    <property type="component" value="Unassembled WGS sequence"/>
</dbReference>
<reference evidence="9" key="1">
    <citation type="journal article" date="2021" name="Nat. Commun.">
        <title>Genetic determinants of endophytism in the Arabidopsis root mycobiome.</title>
        <authorList>
            <person name="Mesny F."/>
            <person name="Miyauchi S."/>
            <person name="Thiergart T."/>
            <person name="Pickel B."/>
            <person name="Atanasova L."/>
            <person name="Karlsson M."/>
            <person name="Huettel B."/>
            <person name="Barry K.W."/>
            <person name="Haridas S."/>
            <person name="Chen C."/>
            <person name="Bauer D."/>
            <person name="Andreopoulos W."/>
            <person name="Pangilinan J."/>
            <person name="LaButti K."/>
            <person name="Riley R."/>
            <person name="Lipzen A."/>
            <person name="Clum A."/>
            <person name="Drula E."/>
            <person name="Henrissat B."/>
            <person name="Kohler A."/>
            <person name="Grigoriev I.V."/>
            <person name="Martin F.M."/>
            <person name="Hacquard S."/>
        </authorList>
    </citation>
    <scope>NUCLEOTIDE SEQUENCE</scope>
    <source>
        <strain evidence="9">MPI-SDFR-AT-0117</strain>
    </source>
</reference>
<name>A0A9P9AEW9_9PEZI</name>
<dbReference type="InterPro" id="IPR036928">
    <property type="entry name" value="AS_sf"/>
</dbReference>
<dbReference type="PANTHER" id="PTHR46072">
    <property type="entry name" value="AMIDASE-RELATED-RELATED"/>
    <property type="match status" value="1"/>
</dbReference>
<dbReference type="Pfam" id="PF01425">
    <property type="entry name" value="Amidase"/>
    <property type="match status" value="1"/>
</dbReference>
<evidence type="ECO:0000256" key="3">
    <source>
        <dbReference type="ARBA" id="ARBA00012922"/>
    </source>
</evidence>
<keyword evidence="10" id="KW-1185">Reference proteome</keyword>
<dbReference type="Gene3D" id="3.90.1300.10">
    <property type="entry name" value="Amidase signature (AS) domain"/>
    <property type="match status" value="1"/>
</dbReference>
<feature type="domain" description="Amidase" evidence="8">
    <location>
        <begin position="98"/>
        <end position="552"/>
    </location>
</feature>
<comment type="similarity">
    <text evidence="2">Belongs to the amidase family.</text>
</comment>
<dbReference type="EC" id="3.5.1.4" evidence="3"/>
<evidence type="ECO:0000313" key="9">
    <source>
        <dbReference type="EMBL" id="KAH6695521.1"/>
    </source>
</evidence>
<protein>
    <recommendedName>
        <fullName evidence="3">amidase</fullName>
        <ecNumber evidence="3">3.5.1.4</ecNumber>
    </recommendedName>
</protein>
<accession>A0A9P9AEW9</accession>
<feature type="binding site" evidence="6">
    <location>
        <position position="202"/>
    </location>
    <ligand>
        <name>substrate</name>
    </ligand>
</feature>
<dbReference type="SUPFAM" id="SSF75304">
    <property type="entry name" value="Amidase signature (AS) enzymes"/>
    <property type="match status" value="1"/>
</dbReference>
<evidence type="ECO:0000259" key="8">
    <source>
        <dbReference type="Pfam" id="PF01425"/>
    </source>
</evidence>
<dbReference type="InterPro" id="IPR023631">
    <property type="entry name" value="Amidase_dom"/>
</dbReference>
<gene>
    <name evidence="9" type="ORF">F5X68DRAFT_127690</name>
</gene>
<dbReference type="GO" id="GO:0004040">
    <property type="term" value="F:amidase activity"/>
    <property type="evidence" value="ECO:0007669"/>
    <property type="project" value="UniProtKB-EC"/>
</dbReference>
<dbReference type="InterPro" id="IPR020556">
    <property type="entry name" value="Amidase_CS"/>
</dbReference>
<evidence type="ECO:0000256" key="2">
    <source>
        <dbReference type="ARBA" id="ARBA00009199"/>
    </source>
</evidence>
<evidence type="ECO:0000256" key="6">
    <source>
        <dbReference type="PIRSR" id="PIRSR001221-2"/>
    </source>
</evidence>
<evidence type="ECO:0000256" key="4">
    <source>
        <dbReference type="ARBA" id="ARBA00022801"/>
    </source>
</evidence>
<proteinExistence type="inferred from homology"/>
<evidence type="ECO:0000256" key="7">
    <source>
        <dbReference type="SAM" id="MobiDB-lite"/>
    </source>
</evidence>
<feature type="binding site" evidence="6">
    <location>
        <position position="228"/>
    </location>
    <ligand>
        <name>substrate</name>
    </ligand>
</feature>
<comment type="catalytic activity">
    <reaction evidence="1">
        <text>a monocarboxylic acid amide + H2O = a monocarboxylate + NH4(+)</text>
        <dbReference type="Rhea" id="RHEA:12020"/>
        <dbReference type="ChEBI" id="CHEBI:15377"/>
        <dbReference type="ChEBI" id="CHEBI:28938"/>
        <dbReference type="ChEBI" id="CHEBI:35757"/>
        <dbReference type="ChEBI" id="CHEBI:83628"/>
        <dbReference type="EC" id="3.5.1.4"/>
    </reaction>
</comment>
<feature type="active site" description="Acyl-ester intermediate" evidence="5">
    <location>
        <position position="252"/>
    </location>
</feature>
<evidence type="ECO:0000256" key="5">
    <source>
        <dbReference type="PIRSR" id="PIRSR001221-1"/>
    </source>
</evidence>
<keyword evidence="4" id="KW-0378">Hydrolase</keyword>
<feature type="active site" description="Charge relay system" evidence="5">
    <location>
        <position position="228"/>
    </location>
</feature>
<feature type="active site" description="Charge relay system" evidence="5">
    <location>
        <position position="153"/>
    </location>
</feature>
<dbReference type="PIRSF" id="PIRSF001221">
    <property type="entry name" value="Amidase_fungi"/>
    <property type="match status" value="1"/>
</dbReference>
<dbReference type="PROSITE" id="PS00571">
    <property type="entry name" value="AMIDASES"/>
    <property type="match status" value="1"/>
</dbReference>
<dbReference type="OrthoDB" id="6428749at2759"/>
<comment type="caution">
    <text evidence="9">The sequence shown here is derived from an EMBL/GenBank/DDBJ whole genome shotgun (WGS) entry which is preliminary data.</text>
</comment>